<keyword evidence="11" id="KW-1185">Reference proteome</keyword>
<dbReference type="Pfam" id="PF03349">
    <property type="entry name" value="Toluene_X"/>
    <property type="match status" value="1"/>
</dbReference>
<comment type="similarity">
    <text evidence="2">Belongs to the OmpP1/FadL family.</text>
</comment>
<feature type="signal peptide" evidence="9">
    <location>
        <begin position="1"/>
        <end position="23"/>
    </location>
</feature>
<dbReference type="PANTHER" id="PTHR35093">
    <property type="entry name" value="OUTER MEMBRANE PROTEIN NMB0088-RELATED"/>
    <property type="match status" value="1"/>
</dbReference>
<evidence type="ECO:0000256" key="2">
    <source>
        <dbReference type="ARBA" id="ARBA00008163"/>
    </source>
</evidence>
<evidence type="ECO:0000256" key="8">
    <source>
        <dbReference type="SAM" id="MobiDB-lite"/>
    </source>
</evidence>
<dbReference type="OrthoDB" id="247139at2"/>
<dbReference type="PANTHER" id="PTHR35093:SF8">
    <property type="entry name" value="OUTER MEMBRANE PROTEIN NMB0088-RELATED"/>
    <property type="match status" value="1"/>
</dbReference>
<sequence length="456" mass="47514">MRALRSSLVAVLLGLSASSAATAQGIFAPSAGPINSAMAGASVAAPVDFGGSYWNPAILSGLKRPEALISTALAIPSIHLASELQANSIGGAFPPANRFGTARSDSGVSSGLAVGASFKLKEDSPLTLGLGIFGLVGGGVNFAGSYSTPVLGPRQPPNNFGLGPIYANMSILSVNPMASLQVTDKLAVAGGPVVTAGTISFSPAFFAAGPKDQYGVATFPAGTNGRPFWGGGFQFGLLYELSDDWNLGFSYKSPVWQERWAYNSFNPNLSPRRIGVQAQLPEVISWGVAYKGLPKTLIDVDLRYFDYANASLFGQKIADGGLDWRSVFAVATGVQYKATDRLSLMGGYLFNTNPVRSPQTLFNAQAPAIIQHMLSMGVSYRMTDDVAFSLAWQHGFRNAIEGPIGQVPGSSIRLDAQVDVIYAGLTIQYGGKKVATPQPAPAPPAPAAVANAGSDE</sequence>
<evidence type="ECO:0000313" key="10">
    <source>
        <dbReference type="EMBL" id="APW59267.1"/>
    </source>
</evidence>
<evidence type="ECO:0000256" key="6">
    <source>
        <dbReference type="ARBA" id="ARBA00023136"/>
    </source>
</evidence>
<dbReference type="KEGG" id="pbor:BSF38_00683"/>
<keyword evidence="4" id="KW-0812">Transmembrane</keyword>
<feature type="compositionally biased region" description="Low complexity" evidence="8">
    <location>
        <begin position="447"/>
        <end position="456"/>
    </location>
</feature>
<dbReference type="Proteomes" id="UP000186309">
    <property type="component" value="Chromosome"/>
</dbReference>
<dbReference type="AlphaFoldDB" id="A0A1U7CK31"/>
<evidence type="ECO:0000256" key="5">
    <source>
        <dbReference type="ARBA" id="ARBA00022729"/>
    </source>
</evidence>
<dbReference type="EMBL" id="CP019082">
    <property type="protein sequence ID" value="APW59267.1"/>
    <property type="molecule type" value="Genomic_DNA"/>
</dbReference>
<dbReference type="InterPro" id="IPR005017">
    <property type="entry name" value="OMPP1/FadL/TodX"/>
</dbReference>
<keyword evidence="6" id="KW-0472">Membrane</keyword>
<gene>
    <name evidence="10" type="ORF">BSF38_00683</name>
</gene>
<feature type="chain" id="PRO_5010518651" evidence="9">
    <location>
        <begin position="24"/>
        <end position="456"/>
    </location>
</feature>
<dbReference type="GO" id="GO:0009279">
    <property type="term" value="C:cell outer membrane"/>
    <property type="evidence" value="ECO:0007669"/>
    <property type="project" value="UniProtKB-SubCell"/>
</dbReference>
<evidence type="ECO:0000256" key="7">
    <source>
        <dbReference type="ARBA" id="ARBA00023237"/>
    </source>
</evidence>
<dbReference type="GO" id="GO:0015483">
    <property type="term" value="F:long-chain fatty acid transporting porin activity"/>
    <property type="evidence" value="ECO:0007669"/>
    <property type="project" value="TreeGrafter"/>
</dbReference>
<dbReference type="STRING" id="1387353.BSF38_00683"/>
<keyword evidence="7" id="KW-0998">Cell outer membrane</keyword>
<accession>A0A1U7CK31</accession>
<evidence type="ECO:0000256" key="4">
    <source>
        <dbReference type="ARBA" id="ARBA00022692"/>
    </source>
</evidence>
<evidence type="ECO:0000313" key="11">
    <source>
        <dbReference type="Proteomes" id="UP000186309"/>
    </source>
</evidence>
<organism evidence="10 11">
    <name type="scientific">Paludisphaera borealis</name>
    <dbReference type="NCBI Taxonomy" id="1387353"/>
    <lineage>
        <taxon>Bacteria</taxon>
        <taxon>Pseudomonadati</taxon>
        <taxon>Planctomycetota</taxon>
        <taxon>Planctomycetia</taxon>
        <taxon>Isosphaerales</taxon>
        <taxon>Isosphaeraceae</taxon>
        <taxon>Paludisphaera</taxon>
    </lineage>
</organism>
<reference evidence="11" key="1">
    <citation type="submission" date="2016-12" db="EMBL/GenBank/DDBJ databases">
        <title>Comparative genomics of four Isosphaeraceae planctomycetes: a common pool of plasmids and glycoside hydrolase genes.</title>
        <authorList>
            <person name="Ivanova A."/>
        </authorList>
    </citation>
    <scope>NUCLEOTIDE SEQUENCE [LARGE SCALE GENOMIC DNA]</scope>
    <source>
        <strain evidence="11">PX4</strain>
    </source>
</reference>
<keyword evidence="3" id="KW-1134">Transmembrane beta strand</keyword>
<dbReference type="Gene3D" id="2.40.160.60">
    <property type="entry name" value="Outer membrane protein transport protein (OMPP1/FadL/TodX)"/>
    <property type="match status" value="1"/>
</dbReference>
<dbReference type="RefSeq" id="WP_083712666.1">
    <property type="nucleotide sequence ID" value="NZ_CP019082.1"/>
</dbReference>
<evidence type="ECO:0000256" key="1">
    <source>
        <dbReference type="ARBA" id="ARBA00004571"/>
    </source>
</evidence>
<evidence type="ECO:0000256" key="3">
    <source>
        <dbReference type="ARBA" id="ARBA00022452"/>
    </source>
</evidence>
<proteinExistence type="inferred from homology"/>
<name>A0A1U7CK31_9BACT</name>
<keyword evidence="5 9" id="KW-0732">Signal</keyword>
<dbReference type="SUPFAM" id="SSF56935">
    <property type="entry name" value="Porins"/>
    <property type="match status" value="1"/>
</dbReference>
<comment type="subcellular location">
    <subcellularLocation>
        <location evidence="1">Cell outer membrane</location>
        <topology evidence="1">Multi-pass membrane protein</topology>
    </subcellularLocation>
</comment>
<protein>
    <submittedName>
        <fullName evidence="10">Outer membrane protein</fullName>
    </submittedName>
</protein>
<feature type="region of interest" description="Disordered" evidence="8">
    <location>
        <begin position="434"/>
        <end position="456"/>
    </location>
</feature>
<evidence type="ECO:0000256" key="9">
    <source>
        <dbReference type="SAM" id="SignalP"/>
    </source>
</evidence>